<dbReference type="InterPro" id="IPR050213">
    <property type="entry name" value="GST_superfamily"/>
</dbReference>
<dbReference type="InterPro" id="IPR010987">
    <property type="entry name" value="Glutathione-S-Trfase_C-like"/>
</dbReference>
<evidence type="ECO:0000313" key="8">
    <source>
        <dbReference type="EMBL" id="CAD5114941.1"/>
    </source>
</evidence>
<protein>
    <recommendedName>
        <fullName evidence="2">glutathione transferase</fullName>
        <ecNumber evidence="2">2.5.1.18</ecNumber>
    </recommendedName>
</protein>
<dbReference type="CDD" id="cd03192">
    <property type="entry name" value="GST_C_Sigma_like"/>
    <property type="match status" value="1"/>
</dbReference>
<dbReference type="GO" id="GO:0005212">
    <property type="term" value="F:structural constituent of eye lens"/>
    <property type="evidence" value="ECO:0007669"/>
    <property type="project" value="UniProtKB-KW"/>
</dbReference>
<evidence type="ECO:0000256" key="4">
    <source>
        <dbReference type="ARBA" id="ARBA00022679"/>
    </source>
</evidence>
<keyword evidence="4" id="KW-0808">Transferase</keyword>
<dbReference type="InterPro" id="IPR004046">
    <property type="entry name" value="GST_C"/>
</dbReference>
<evidence type="ECO:0000256" key="2">
    <source>
        <dbReference type="ARBA" id="ARBA00012452"/>
    </source>
</evidence>
<evidence type="ECO:0000259" key="7">
    <source>
        <dbReference type="PROSITE" id="PS50405"/>
    </source>
</evidence>
<dbReference type="InterPro" id="IPR004045">
    <property type="entry name" value="Glutathione_S-Trfase_N"/>
</dbReference>
<evidence type="ECO:0000313" key="9">
    <source>
        <dbReference type="Proteomes" id="UP000549394"/>
    </source>
</evidence>
<dbReference type="PANTHER" id="PTHR11571:SF224">
    <property type="entry name" value="HEMATOPOIETIC PROSTAGLANDIN D SYNTHASE"/>
    <property type="match status" value="1"/>
</dbReference>
<dbReference type="Pfam" id="PF14497">
    <property type="entry name" value="GST_C_3"/>
    <property type="match status" value="1"/>
</dbReference>
<dbReference type="Gene3D" id="1.20.1050.130">
    <property type="match status" value="1"/>
</dbReference>
<dbReference type="EC" id="2.5.1.18" evidence="2"/>
<evidence type="ECO:0000256" key="5">
    <source>
        <dbReference type="ARBA" id="ARBA00047960"/>
    </source>
</evidence>
<dbReference type="SUPFAM" id="SSF47616">
    <property type="entry name" value="GST C-terminal domain-like"/>
    <property type="match status" value="1"/>
</dbReference>
<dbReference type="GO" id="GO:0006749">
    <property type="term" value="P:glutathione metabolic process"/>
    <property type="evidence" value="ECO:0007669"/>
    <property type="project" value="TreeGrafter"/>
</dbReference>
<evidence type="ECO:0000259" key="6">
    <source>
        <dbReference type="PROSITE" id="PS50404"/>
    </source>
</evidence>
<dbReference type="SFLD" id="SFLDS00019">
    <property type="entry name" value="Glutathione_Transferase_(cytos"/>
    <property type="match status" value="1"/>
</dbReference>
<dbReference type="InterPro" id="IPR036282">
    <property type="entry name" value="Glutathione-S-Trfase_C_sf"/>
</dbReference>
<comment type="similarity">
    <text evidence="1">Belongs to the GST superfamily.</text>
</comment>
<dbReference type="InterPro" id="IPR040079">
    <property type="entry name" value="Glutathione_S-Trfase"/>
</dbReference>
<feature type="domain" description="GST N-terminal" evidence="6">
    <location>
        <begin position="2"/>
        <end position="79"/>
    </location>
</feature>
<organism evidence="8 9">
    <name type="scientific">Dimorphilus gyrociliatus</name>
    <dbReference type="NCBI Taxonomy" id="2664684"/>
    <lineage>
        <taxon>Eukaryota</taxon>
        <taxon>Metazoa</taxon>
        <taxon>Spiralia</taxon>
        <taxon>Lophotrochozoa</taxon>
        <taxon>Annelida</taxon>
        <taxon>Polychaeta</taxon>
        <taxon>Polychaeta incertae sedis</taxon>
        <taxon>Dinophilidae</taxon>
        <taxon>Dimorphilus</taxon>
    </lineage>
</organism>
<evidence type="ECO:0000256" key="3">
    <source>
        <dbReference type="ARBA" id="ARBA00022613"/>
    </source>
</evidence>
<reference evidence="8 9" key="1">
    <citation type="submission" date="2020-08" db="EMBL/GenBank/DDBJ databases">
        <authorList>
            <person name="Hejnol A."/>
        </authorList>
    </citation>
    <scope>NUCLEOTIDE SEQUENCE [LARGE SCALE GENOMIC DNA]</scope>
</reference>
<dbReference type="OrthoDB" id="414243at2759"/>
<dbReference type="FunFam" id="3.40.30.10:FF:000258">
    <property type="entry name" value="Glutathione S-transferase"/>
    <property type="match status" value="1"/>
</dbReference>
<dbReference type="InterPro" id="IPR036249">
    <property type="entry name" value="Thioredoxin-like_sf"/>
</dbReference>
<keyword evidence="9" id="KW-1185">Reference proteome</keyword>
<dbReference type="CDD" id="cd03039">
    <property type="entry name" value="GST_N_Sigma_like"/>
    <property type="match status" value="1"/>
</dbReference>
<dbReference type="FunFam" id="1.20.1050.10:FF:000030">
    <property type="entry name" value="Glutathione S-transferase S1"/>
    <property type="match status" value="1"/>
</dbReference>
<dbReference type="SFLD" id="SFLDG00363">
    <property type="entry name" value="AMPS_(cytGST):_Alpha-__Mu-__Pi"/>
    <property type="match status" value="1"/>
</dbReference>
<dbReference type="SFLD" id="SFLDG01205">
    <property type="entry name" value="AMPS.1"/>
    <property type="match status" value="1"/>
</dbReference>
<dbReference type="Proteomes" id="UP000549394">
    <property type="component" value="Unassembled WGS sequence"/>
</dbReference>
<dbReference type="SUPFAM" id="SSF52833">
    <property type="entry name" value="Thioredoxin-like"/>
    <property type="match status" value="1"/>
</dbReference>
<dbReference type="Pfam" id="PF02798">
    <property type="entry name" value="GST_N"/>
    <property type="match status" value="1"/>
</dbReference>
<evidence type="ECO:0000256" key="1">
    <source>
        <dbReference type="ARBA" id="ARBA00007409"/>
    </source>
</evidence>
<keyword evidence="3" id="KW-0273">Eye lens protein</keyword>
<proteinExistence type="inferred from homology"/>
<dbReference type="GO" id="GO:0004364">
    <property type="term" value="F:glutathione transferase activity"/>
    <property type="evidence" value="ECO:0007669"/>
    <property type="project" value="UniProtKB-EC"/>
</dbReference>
<dbReference type="AlphaFoldDB" id="A0A7I8VK32"/>
<dbReference type="PROSITE" id="PS50405">
    <property type="entry name" value="GST_CTER"/>
    <property type="match status" value="1"/>
</dbReference>
<dbReference type="PANTHER" id="PTHR11571">
    <property type="entry name" value="GLUTATHIONE S-TRANSFERASE"/>
    <property type="match status" value="1"/>
</dbReference>
<name>A0A7I8VK32_9ANNE</name>
<comment type="catalytic activity">
    <reaction evidence="5">
        <text>RX + glutathione = an S-substituted glutathione + a halide anion + H(+)</text>
        <dbReference type="Rhea" id="RHEA:16437"/>
        <dbReference type="ChEBI" id="CHEBI:15378"/>
        <dbReference type="ChEBI" id="CHEBI:16042"/>
        <dbReference type="ChEBI" id="CHEBI:17792"/>
        <dbReference type="ChEBI" id="CHEBI:57925"/>
        <dbReference type="ChEBI" id="CHEBI:90779"/>
        <dbReference type="EC" id="2.5.1.18"/>
    </reaction>
</comment>
<accession>A0A7I8VK32</accession>
<sequence length="207" mass="23558">MPKYTLHYFDGRGRGEGIRLLFKIAGKEFEDKRYTFSDWPEYKPKTPFGQLPVLTVDDVVIAQTHAIGRYLAREFNLYGSNSLEAAIVDQVVENNSDLITPSIPWLFGEKDEATKAELKASYFETIGVQLNHLGKFLGDKDYFLGDKISYADVVFFTGLEFIILKGEGTPEMLKALEEVPNLKKLYDRVASYPAVAEWIKVRPQNSF</sequence>
<dbReference type="EMBL" id="CAJFCJ010000005">
    <property type="protein sequence ID" value="CAD5114941.1"/>
    <property type="molecule type" value="Genomic_DNA"/>
</dbReference>
<feature type="domain" description="GST C-terminal" evidence="7">
    <location>
        <begin position="81"/>
        <end position="207"/>
    </location>
</feature>
<dbReference type="PROSITE" id="PS50404">
    <property type="entry name" value="GST_NTER"/>
    <property type="match status" value="1"/>
</dbReference>
<gene>
    <name evidence="8" type="ORF">DGYR_LOCUS3738</name>
</gene>
<comment type="caution">
    <text evidence="8">The sequence shown here is derived from an EMBL/GenBank/DDBJ whole genome shotgun (WGS) entry which is preliminary data.</text>
</comment>